<gene>
    <name evidence="3" type="ORF">EZV61_06810</name>
</gene>
<comment type="caution">
    <text evidence="3">The sequence shown here is derived from an EMBL/GenBank/DDBJ whole genome shotgun (WGS) entry which is preliminary data.</text>
</comment>
<dbReference type="SMART" id="SM00880">
    <property type="entry name" value="CHAD"/>
    <property type="match status" value="1"/>
</dbReference>
<dbReference type="InterPro" id="IPR007899">
    <property type="entry name" value="CHAD_dom"/>
</dbReference>
<sequence length="328" mass="37908">MPMHETVTTGSGLPRIKRQSETMKNKQKRAVQLPPLLAKQSLILLATAQAQQANIFRSSTRVEGLHDYRVALRKLRSLVTQMKKLFPDDCAQRLNQQLGLMARKTNTLRDIDVYQQQWQHYQKNLTRKQRQLLAKLTLKEKQHQQRERARVIAWLSSKNYQRTFASIQHWFALAEQEAIAEAAPSPSLISWLQKQMNKRYQVIRAAAQALHEPVADEQLHALRIQGKKLRYLVELFPQASEKTDWELLHKPLKKLQSHLGNVNDCAVQLQGIRRKQARLMQQQYPHQAATLNALLEVKKQIKQQARTEKAAALKLLTALQHLPPSIHA</sequence>
<reference evidence="3 4" key="1">
    <citation type="submission" date="2019-02" db="EMBL/GenBank/DDBJ databases">
        <title>Corallincola luteus sp. nov., a marine bacterium isolated from surface sediment of Bohai Sea in China.</title>
        <authorList>
            <person name="Ren Q."/>
        </authorList>
    </citation>
    <scope>NUCLEOTIDE SEQUENCE [LARGE SCALE GENOMIC DNA]</scope>
    <source>
        <strain evidence="3 4">DASS28</strain>
    </source>
</reference>
<dbReference type="Gene3D" id="1.40.20.10">
    <property type="entry name" value="CHAD domain"/>
    <property type="match status" value="1"/>
</dbReference>
<dbReference type="Pfam" id="PF05235">
    <property type="entry name" value="CHAD"/>
    <property type="match status" value="1"/>
</dbReference>
<evidence type="ECO:0000313" key="3">
    <source>
        <dbReference type="EMBL" id="TCI03899.1"/>
    </source>
</evidence>
<evidence type="ECO:0000259" key="2">
    <source>
        <dbReference type="PROSITE" id="PS51708"/>
    </source>
</evidence>
<evidence type="ECO:0000313" key="4">
    <source>
        <dbReference type="Proteomes" id="UP000292554"/>
    </source>
</evidence>
<protein>
    <submittedName>
        <fullName evidence="3">CHAD domain-containing protein</fullName>
    </submittedName>
</protein>
<feature type="domain" description="CHAD" evidence="2">
    <location>
        <begin position="26"/>
        <end position="328"/>
    </location>
</feature>
<proteinExistence type="predicted"/>
<name>A0ABY2ALQ0_9GAMM</name>
<dbReference type="Proteomes" id="UP000292554">
    <property type="component" value="Unassembled WGS sequence"/>
</dbReference>
<dbReference type="PANTHER" id="PTHR39339:SF1">
    <property type="entry name" value="CHAD DOMAIN-CONTAINING PROTEIN"/>
    <property type="match status" value="1"/>
</dbReference>
<organism evidence="3 4">
    <name type="scientific">Corallincola luteus</name>
    <dbReference type="NCBI Taxonomy" id="1775177"/>
    <lineage>
        <taxon>Bacteria</taxon>
        <taxon>Pseudomonadati</taxon>
        <taxon>Pseudomonadota</taxon>
        <taxon>Gammaproteobacteria</taxon>
        <taxon>Alteromonadales</taxon>
        <taxon>Psychromonadaceae</taxon>
        <taxon>Corallincola</taxon>
    </lineage>
</organism>
<accession>A0ABY2ALQ0</accession>
<dbReference type="InterPro" id="IPR038186">
    <property type="entry name" value="CHAD_dom_sf"/>
</dbReference>
<keyword evidence="4" id="KW-1185">Reference proteome</keyword>
<dbReference type="EMBL" id="SJXE01000002">
    <property type="protein sequence ID" value="TCI03899.1"/>
    <property type="molecule type" value="Genomic_DNA"/>
</dbReference>
<dbReference type="PANTHER" id="PTHR39339">
    <property type="entry name" value="SLR1444 PROTEIN"/>
    <property type="match status" value="1"/>
</dbReference>
<dbReference type="PROSITE" id="PS51708">
    <property type="entry name" value="CHAD"/>
    <property type="match status" value="1"/>
</dbReference>
<feature type="compositionally biased region" description="Polar residues" evidence="1">
    <location>
        <begin position="1"/>
        <end position="11"/>
    </location>
</feature>
<evidence type="ECO:0000256" key="1">
    <source>
        <dbReference type="SAM" id="MobiDB-lite"/>
    </source>
</evidence>
<feature type="region of interest" description="Disordered" evidence="1">
    <location>
        <begin position="1"/>
        <end position="28"/>
    </location>
</feature>